<gene>
    <name evidence="2" type="ORF">CIRG_01132</name>
</gene>
<protein>
    <submittedName>
        <fullName evidence="2">Uncharacterized protein</fullName>
    </submittedName>
</protein>
<evidence type="ECO:0000313" key="3">
    <source>
        <dbReference type="Proteomes" id="UP000054565"/>
    </source>
</evidence>
<dbReference type="AlphaFoldDB" id="A0A0J7AUJ6"/>
<proteinExistence type="predicted"/>
<organism evidence="2 3">
    <name type="scientific">Coccidioides immitis RMSCC 2394</name>
    <dbReference type="NCBI Taxonomy" id="404692"/>
    <lineage>
        <taxon>Eukaryota</taxon>
        <taxon>Fungi</taxon>
        <taxon>Dikarya</taxon>
        <taxon>Ascomycota</taxon>
        <taxon>Pezizomycotina</taxon>
        <taxon>Eurotiomycetes</taxon>
        <taxon>Eurotiomycetidae</taxon>
        <taxon>Onygenales</taxon>
        <taxon>Onygenaceae</taxon>
        <taxon>Coccidioides</taxon>
    </lineage>
</organism>
<dbReference type="EMBL" id="DS028093">
    <property type="protein sequence ID" value="KMP00992.1"/>
    <property type="molecule type" value="Genomic_DNA"/>
</dbReference>
<feature type="region of interest" description="Disordered" evidence="1">
    <location>
        <begin position="59"/>
        <end position="103"/>
    </location>
</feature>
<accession>A0A0J7AUJ6</accession>
<reference evidence="3" key="1">
    <citation type="journal article" date="2010" name="Genome Res.">
        <title>Population genomic sequencing of Coccidioides fungi reveals recent hybridization and transposon control.</title>
        <authorList>
            <person name="Neafsey D.E."/>
            <person name="Barker B.M."/>
            <person name="Sharpton T.J."/>
            <person name="Stajich J.E."/>
            <person name="Park D.J."/>
            <person name="Whiston E."/>
            <person name="Hung C.-Y."/>
            <person name="McMahan C."/>
            <person name="White J."/>
            <person name="Sykes S."/>
            <person name="Heiman D."/>
            <person name="Young S."/>
            <person name="Zeng Q."/>
            <person name="Abouelleil A."/>
            <person name="Aftuck L."/>
            <person name="Bessette D."/>
            <person name="Brown A."/>
            <person name="FitzGerald M."/>
            <person name="Lui A."/>
            <person name="Macdonald J.P."/>
            <person name="Priest M."/>
            <person name="Orbach M.J."/>
            <person name="Galgiani J.N."/>
            <person name="Kirkland T.N."/>
            <person name="Cole G.T."/>
            <person name="Birren B.W."/>
            <person name="Henn M.R."/>
            <person name="Taylor J.W."/>
            <person name="Rounsley S.D."/>
        </authorList>
    </citation>
    <scope>NUCLEOTIDE SEQUENCE [LARGE SCALE GENOMIC DNA]</scope>
    <source>
        <strain evidence="3">RMSCC 2394</strain>
    </source>
</reference>
<evidence type="ECO:0000313" key="2">
    <source>
        <dbReference type="EMBL" id="KMP00992.1"/>
    </source>
</evidence>
<evidence type="ECO:0000256" key="1">
    <source>
        <dbReference type="SAM" id="MobiDB-lite"/>
    </source>
</evidence>
<sequence length="103" mass="11476">MAGVAHPAIGRVRGVTSTALHGVRALERLQAVTLNTEFRVRQYNEQFAPFAHIGLWQAPYKKKQQGKKERARNTSLQPGRRPPSGRRTERPGGSQPVADRHKG</sequence>
<name>A0A0J7AUJ6_COCIT</name>
<dbReference type="Proteomes" id="UP000054565">
    <property type="component" value="Unassembled WGS sequence"/>
</dbReference>